<comment type="caution">
    <text evidence="3">The sequence shown here is derived from an EMBL/GenBank/DDBJ whole genome shotgun (WGS) entry which is preliminary data.</text>
</comment>
<dbReference type="PANTHER" id="PTHR16184">
    <property type="entry name" value="ELONGATOR COMPLEX PROTEIN 6"/>
    <property type="match status" value="1"/>
</dbReference>
<dbReference type="EMBL" id="NPHW01003569">
    <property type="protein sequence ID" value="OXV09394.1"/>
    <property type="molecule type" value="Genomic_DNA"/>
</dbReference>
<dbReference type="Gene3D" id="3.40.50.300">
    <property type="entry name" value="P-loop containing nucleotide triphosphate hydrolases"/>
    <property type="match status" value="1"/>
</dbReference>
<accession>A0A232LZ90</accession>
<name>A0A232LZ90_9EURO</name>
<evidence type="ECO:0000313" key="3">
    <source>
        <dbReference type="EMBL" id="OXV09394.1"/>
    </source>
</evidence>
<dbReference type="Proteomes" id="UP000243515">
    <property type="component" value="Unassembled WGS sequence"/>
</dbReference>
<dbReference type="CDD" id="cd19495">
    <property type="entry name" value="Elp6"/>
    <property type="match status" value="1"/>
</dbReference>
<evidence type="ECO:0000256" key="2">
    <source>
        <dbReference type="ARBA" id="ARBA00008837"/>
    </source>
</evidence>
<sequence>MIMAPQPPIPSTLAPFVTSIPQTSLTVVSTVLGATSNWLVLRFLFAALNPATGRTTDLVPNALEDDGVHRKVVLVSFLRSWDFWRSEAKRLGLDLARLLNEGRFAFIDGLSELFDLPGAAPPPAPAALQIARTLPVRSPQLQVPQIPTSPKRSSGDDIKRLHIRGHGVTALDSLQKEILTIVENVRTQGRTDRTGHQKTEILLVIDQPDFLLAAMGTGQGIGASEMQDWLMGLEQVRRKDLRKDPDDEREDLTVFPEEQAVHSTILTLSADSPLLHNASAWSQQQVTPLETEHTNFVVGLCHRARMVIQLRNLDTGVARDVSGVLRTSRGGAWEEEQSKDGEKWEEKEVLYFIQRDAGVRVFERGE</sequence>
<dbReference type="GO" id="GO:0002098">
    <property type="term" value="P:tRNA wobble uridine modification"/>
    <property type="evidence" value="ECO:0007669"/>
    <property type="project" value="InterPro"/>
</dbReference>
<organism evidence="3 4">
    <name type="scientific">Elaphomyces granulatus</name>
    <dbReference type="NCBI Taxonomy" id="519963"/>
    <lineage>
        <taxon>Eukaryota</taxon>
        <taxon>Fungi</taxon>
        <taxon>Dikarya</taxon>
        <taxon>Ascomycota</taxon>
        <taxon>Pezizomycotina</taxon>
        <taxon>Eurotiomycetes</taxon>
        <taxon>Eurotiomycetidae</taxon>
        <taxon>Eurotiales</taxon>
        <taxon>Elaphomycetaceae</taxon>
        <taxon>Elaphomyces</taxon>
    </lineage>
</organism>
<dbReference type="OrthoDB" id="9995306at2759"/>
<dbReference type="PANTHER" id="PTHR16184:SF6">
    <property type="entry name" value="ELONGATOR COMPLEX PROTEIN 6"/>
    <property type="match status" value="1"/>
</dbReference>
<protein>
    <submittedName>
        <fullName evidence="3">Uncharacterized protein</fullName>
    </submittedName>
</protein>
<reference evidence="3 4" key="1">
    <citation type="journal article" date="2015" name="Environ. Microbiol.">
        <title>Metagenome sequence of Elaphomyces granulatus from sporocarp tissue reveals Ascomycota ectomycorrhizal fingerprints of genome expansion and a Proteobacteria-rich microbiome.</title>
        <authorList>
            <person name="Quandt C.A."/>
            <person name="Kohler A."/>
            <person name="Hesse C.N."/>
            <person name="Sharpton T.J."/>
            <person name="Martin F."/>
            <person name="Spatafora J.W."/>
        </authorList>
    </citation>
    <scope>NUCLEOTIDE SEQUENCE [LARGE SCALE GENOMIC DNA]</scope>
    <source>
        <strain evidence="3 4">OSC145934</strain>
    </source>
</reference>
<comment type="pathway">
    <text evidence="1">tRNA modification; 5-methoxycarbonylmethyl-2-thiouridine-tRNA biosynthesis.</text>
</comment>
<dbReference type="InterPro" id="IPR018627">
    <property type="entry name" value="ELP6"/>
</dbReference>
<proteinExistence type="inferred from homology"/>
<gene>
    <name evidence="3" type="ORF">Egran_02845</name>
</gene>
<evidence type="ECO:0000313" key="4">
    <source>
        <dbReference type="Proteomes" id="UP000243515"/>
    </source>
</evidence>
<dbReference type="UniPathway" id="UPA00988"/>
<dbReference type="GO" id="GO:0033588">
    <property type="term" value="C:elongator holoenzyme complex"/>
    <property type="evidence" value="ECO:0007669"/>
    <property type="project" value="InterPro"/>
</dbReference>
<dbReference type="AlphaFoldDB" id="A0A232LZ90"/>
<comment type="similarity">
    <text evidence="2">Belongs to the ELP6 family.</text>
</comment>
<evidence type="ECO:0000256" key="1">
    <source>
        <dbReference type="ARBA" id="ARBA00005043"/>
    </source>
</evidence>
<keyword evidence="4" id="KW-1185">Reference proteome</keyword>
<dbReference type="InterPro" id="IPR027417">
    <property type="entry name" value="P-loop_NTPase"/>
</dbReference>